<organism evidence="1 2">
    <name type="scientific">Natronoarchaeum mannanilyticum</name>
    <dbReference type="NCBI Taxonomy" id="926360"/>
    <lineage>
        <taxon>Archaea</taxon>
        <taxon>Methanobacteriati</taxon>
        <taxon>Methanobacteriota</taxon>
        <taxon>Stenosarchaea group</taxon>
        <taxon>Halobacteria</taxon>
        <taxon>Halobacteriales</taxon>
        <taxon>Natronoarchaeaceae</taxon>
    </lineage>
</organism>
<evidence type="ECO:0000313" key="1">
    <source>
        <dbReference type="EMBL" id="GAA0665595.1"/>
    </source>
</evidence>
<dbReference type="InterPro" id="IPR036388">
    <property type="entry name" value="WH-like_DNA-bd_sf"/>
</dbReference>
<dbReference type="SUPFAM" id="SSF46785">
    <property type="entry name" value="Winged helix' DNA-binding domain"/>
    <property type="match status" value="1"/>
</dbReference>
<reference evidence="1 2" key="1">
    <citation type="journal article" date="2019" name="Int. J. Syst. Evol. Microbiol.">
        <title>The Global Catalogue of Microorganisms (GCM) 10K type strain sequencing project: providing services to taxonomists for standard genome sequencing and annotation.</title>
        <authorList>
            <consortium name="The Broad Institute Genomics Platform"/>
            <consortium name="The Broad Institute Genome Sequencing Center for Infectious Disease"/>
            <person name="Wu L."/>
            <person name="Ma J."/>
        </authorList>
    </citation>
    <scope>NUCLEOTIDE SEQUENCE [LARGE SCALE GENOMIC DNA]</scope>
    <source>
        <strain evidence="1 2">JCM 16328</strain>
    </source>
</reference>
<dbReference type="Pfam" id="PF12840">
    <property type="entry name" value="HTH_20"/>
    <property type="match status" value="1"/>
</dbReference>
<comment type="caution">
    <text evidence="1">The sequence shown here is derived from an EMBL/GenBank/DDBJ whole genome shotgun (WGS) entry which is preliminary data.</text>
</comment>
<sequence>MSEDSEIEAVAAMLEDATARTILTQTSLEPMSANTLSERCDASKPTVYRRLEDLRELDLLVEQTEPDPEGGHHRTVYSTNMDRITVELRDGELHLDVDRREDIADRFTELIEGI</sequence>
<accession>A0AAV3T8V9</accession>
<evidence type="ECO:0000313" key="2">
    <source>
        <dbReference type="Proteomes" id="UP001500420"/>
    </source>
</evidence>
<dbReference type="Gene3D" id="1.10.10.10">
    <property type="entry name" value="Winged helix-like DNA-binding domain superfamily/Winged helix DNA-binding domain"/>
    <property type="match status" value="1"/>
</dbReference>
<dbReference type="InterPro" id="IPR036390">
    <property type="entry name" value="WH_DNA-bd_sf"/>
</dbReference>
<dbReference type="Proteomes" id="UP001500420">
    <property type="component" value="Unassembled WGS sequence"/>
</dbReference>
<keyword evidence="2" id="KW-1185">Reference proteome</keyword>
<dbReference type="AlphaFoldDB" id="A0AAV3T8V9"/>
<gene>
    <name evidence="1" type="ORF">GCM10009020_08350</name>
</gene>
<proteinExistence type="predicted"/>
<dbReference type="EMBL" id="BAAADV010000001">
    <property type="protein sequence ID" value="GAA0665595.1"/>
    <property type="molecule type" value="Genomic_DNA"/>
</dbReference>
<dbReference type="RefSeq" id="WP_343772624.1">
    <property type="nucleotide sequence ID" value="NZ_BAAADV010000001.1"/>
</dbReference>
<protein>
    <submittedName>
        <fullName evidence="1">Winged helix-turn-helix domain-containing protein</fullName>
    </submittedName>
</protein>
<name>A0AAV3T8V9_9EURY</name>